<dbReference type="SMART" id="SM00530">
    <property type="entry name" value="HTH_XRE"/>
    <property type="match status" value="1"/>
</dbReference>
<evidence type="ECO:0000256" key="1">
    <source>
        <dbReference type="ARBA" id="ARBA00023125"/>
    </source>
</evidence>
<dbReference type="Pfam" id="PF01381">
    <property type="entry name" value="HTH_3"/>
    <property type="match status" value="1"/>
</dbReference>
<dbReference type="PANTHER" id="PTHR46558">
    <property type="entry name" value="TRACRIPTIONAL REGULATORY PROTEIN-RELATED-RELATED"/>
    <property type="match status" value="1"/>
</dbReference>
<proteinExistence type="predicted"/>
<evidence type="ECO:0000313" key="3">
    <source>
        <dbReference type="EMBL" id="MQW39331.1"/>
    </source>
</evidence>
<evidence type="ECO:0000313" key="4">
    <source>
        <dbReference type="Proteomes" id="UP000439550"/>
    </source>
</evidence>
<dbReference type="EMBL" id="WITJ01000006">
    <property type="protein sequence ID" value="MQW39331.1"/>
    <property type="molecule type" value="Genomic_DNA"/>
</dbReference>
<organism evidence="3 4">
    <name type="scientific">Lactococcus hircilactis</name>
    <dbReference type="NCBI Taxonomy" id="1494462"/>
    <lineage>
        <taxon>Bacteria</taxon>
        <taxon>Bacillati</taxon>
        <taxon>Bacillota</taxon>
        <taxon>Bacilli</taxon>
        <taxon>Lactobacillales</taxon>
        <taxon>Streptococcaceae</taxon>
        <taxon>Lactococcus</taxon>
    </lineage>
</organism>
<dbReference type="InterPro" id="IPR010982">
    <property type="entry name" value="Lambda_DNA-bd_dom_sf"/>
</dbReference>
<dbReference type="SUPFAM" id="SSF47413">
    <property type="entry name" value="lambda repressor-like DNA-binding domains"/>
    <property type="match status" value="1"/>
</dbReference>
<dbReference type="Gene3D" id="1.10.260.40">
    <property type="entry name" value="lambda repressor-like DNA-binding domains"/>
    <property type="match status" value="1"/>
</dbReference>
<dbReference type="PANTHER" id="PTHR46558:SF3">
    <property type="entry name" value="TRANSCRIPTIONAL REGULATOR"/>
    <property type="match status" value="1"/>
</dbReference>
<protein>
    <submittedName>
        <fullName evidence="3">Helix-turn-helix domain-containing protein</fullName>
    </submittedName>
</protein>
<dbReference type="GO" id="GO:0003677">
    <property type="term" value="F:DNA binding"/>
    <property type="evidence" value="ECO:0007669"/>
    <property type="project" value="UniProtKB-KW"/>
</dbReference>
<dbReference type="RefSeq" id="WP_153496011.1">
    <property type="nucleotide sequence ID" value="NZ_CAXYUY010000025.1"/>
</dbReference>
<reference evidence="3 4" key="1">
    <citation type="submission" date="2019-10" db="EMBL/GenBank/DDBJ databases">
        <authorList>
            <person name="Dong K."/>
        </authorList>
    </citation>
    <scope>NUCLEOTIDE SEQUENCE [LARGE SCALE GENOMIC DNA]</scope>
    <source>
        <strain evidence="3 4">DSM 28960</strain>
    </source>
</reference>
<accession>A0A7X1Z9N5</accession>
<dbReference type="AlphaFoldDB" id="A0A7X1Z9N5"/>
<gene>
    <name evidence="3" type="ORF">GHI93_05175</name>
</gene>
<dbReference type="InterPro" id="IPR001387">
    <property type="entry name" value="Cro/C1-type_HTH"/>
</dbReference>
<name>A0A7X1Z9N5_9LACT</name>
<dbReference type="OrthoDB" id="6386941at2"/>
<comment type="caution">
    <text evidence="3">The sequence shown here is derived from an EMBL/GenBank/DDBJ whole genome shotgun (WGS) entry which is preliminary data.</text>
</comment>
<dbReference type="Proteomes" id="UP000439550">
    <property type="component" value="Unassembled WGS sequence"/>
</dbReference>
<evidence type="ECO:0000259" key="2">
    <source>
        <dbReference type="SMART" id="SM00530"/>
    </source>
</evidence>
<dbReference type="CDD" id="cd00093">
    <property type="entry name" value="HTH_XRE"/>
    <property type="match status" value="1"/>
</dbReference>
<keyword evidence="4" id="KW-1185">Reference proteome</keyword>
<keyword evidence="1" id="KW-0238">DNA-binding</keyword>
<sequence>MEKNKNLKLKAARTLLGMTQNDLAIAVGVTRQTIVAVESGKYNPTITLCLDICHALGKTLDELFWQDDNDQNERRDKK</sequence>
<feature type="domain" description="HTH cro/C1-type" evidence="2">
    <location>
        <begin position="8"/>
        <end position="63"/>
    </location>
</feature>